<dbReference type="Pfam" id="PF13359">
    <property type="entry name" value="DDE_Tnp_4"/>
    <property type="match status" value="1"/>
</dbReference>
<evidence type="ECO:0000313" key="9">
    <source>
        <dbReference type="EMBL" id="KAF2892073.1"/>
    </source>
</evidence>
<feature type="domain" description="DDE Tnp4" evidence="8">
    <location>
        <begin position="167"/>
        <end position="226"/>
    </location>
</feature>
<name>A0A8K0CR24_IGNLU</name>
<comment type="subcellular location">
    <subcellularLocation>
        <location evidence="2">Nucleus</location>
    </subcellularLocation>
</comment>
<dbReference type="InterPro" id="IPR027806">
    <property type="entry name" value="HARBI1_dom"/>
</dbReference>
<keyword evidence="4" id="KW-0540">Nuclease</keyword>
<evidence type="ECO:0000256" key="6">
    <source>
        <dbReference type="ARBA" id="ARBA00022801"/>
    </source>
</evidence>
<keyword evidence="5" id="KW-0479">Metal-binding</keyword>
<dbReference type="GO" id="GO:0016787">
    <property type="term" value="F:hydrolase activity"/>
    <property type="evidence" value="ECO:0007669"/>
    <property type="project" value="UniProtKB-KW"/>
</dbReference>
<proteinExistence type="inferred from homology"/>
<accession>A0A8K0CR24</accession>
<dbReference type="GO" id="GO:0046872">
    <property type="term" value="F:metal ion binding"/>
    <property type="evidence" value="ECO:0007669"/>
    <property type="project" value="UniProtKB-KW"/>
</dbReference>
<dbReference type="AlphaFoldDB" id="A0A8K0CR24"/>
<evidence type="ECO:0000256" key="1">
    <source>
        <dbReference type="ARBA" id="ARBA00001968"/>
    </source>
</evidence>
<evidence type="ECO:0000256" key="3">
    <source>
        <dbReference type="ARBA" id="ARBA00006958"/>
    </source>
</evidence>
<evidence type="ECO:0000256" key="4">
    <source>
        <dbReference type="ARBA" id="ARBA00022722"/>
    </source>
</evidence>
<organism evidence="9 10">
    <name type="scientific">Ignelater luminosus</name>
    <name type="common">Cucubano</name>
    <name type="synonym">Pyrophorus luminosus</name>
    <dbReference type="NCBI Taxonomy" id="2038154"/>
    <lineage>
        <taxon>Eukaryota</taxon>
        <taxon>Metazoa</taxon>
        <taxon>Ecdysozoa</taxon>
        <taxon>Arthropoda</taxon>
        <taxon>Hexapoda</taxon>
        <taxon>Insecta</taxon>
        <taxon>Pterygota</taxon>
        <taxon>Neoptera</taxon>
        <taxon>Endopterygota</taxon>
        <taxon>Coleoptera</taxon>
        <taxon>Polyphaga</taxon>
        <taxon>Elateriformia</taxon>
        <taxon>Elateroidea</taxon>
        <taxon>Elateridae</taxon>
        <taxon>Agrypninae</taxon>
        <taxon>Pyrophorini</taxon>
        <taxon>Ignelater</taxon>
    </lineage>
</organism>
<dbReference type="EMBL" id="VTPC01014138">
    <property type="protein sequence ID" value="KAF2892073.1"/>
    <property type="molecule type" value="Genomic_DNA"/>
</dbReference>
<dbReference type="GO" id="GO:0004518">
    <property type="term" value="F:nuclease activity"/>
    <property type="evidence" value="ECO:0007669"/>
    <property type="project" value="UniProtKB-KW"/>
</dbReference>
<evidence type="ECO:0000256" key="7">
    <source>
        <dbReference type="ARBA" id="ARBA00023242"/>
    </source>
</evidence>
<keyword evidence="6" id="KW-0378">Hydrolase</keyword>
<dbReference type="InterPro" id="IPR045249">
    <property type="entry name" value="HARBI1-like"/>
</dbReference>
<sequence>MDNLDIMSDNDSDIINKTFFEETVPQYREEFLEHFRIDRHSVETLAGQFENSEYYKHHSGQYGKLNAFQHILIFLWFVGHQTASFRDVADRFSITISSLFRVIRRVTHFVSNLLPQKKNEIEQHFRQTGFPGVVGAIDESHIKIDKPSNDPESYINRKGYYSIQIRLCDSGYPLLPNLLTPFRDWGHLTRPQRNYNLKLAQNRYIIEHCFELLKQKFRQLYHVKLRSITDTAFAGV</sequence>
<protein>
    <recommendedName>
        <fullName evidence="8">DDE Tnp4 domain-containing protein</fullName>
    </recommendedName>
</protein>
<dbReference type="OrthoDB" id="6609348at2759"/>
<evidence type="ECO:0000313" key="10">
    <source>
        <dbReference type="Proteomes" id="UP000801492"/>
    </source>
</evidence>
<reference evidence="9" key="1">
    <citation type="submission" date="2019-08" db="EMBL/GenBank/DDBJ databases">
        <title>The genome of the North American firefly Photinus pyralis.</title>
        <authorList>
            <consortium name="Photinus pyralis genome working group"/>
            <person name="Fallon T.R."/>
            <person name="Sander Lower S.E."/>
            <person name="Weng J.-K."/>
        </authorList>
    </citation>
    <scope>NUCLEOTIDE SEQUENCE</scope>
    <source>
        <strain evidence="9">TRF0915ILg1</strain>
        <tissue evidence="9">Whole body</tissue>
    </source>
</reference>
<comment type="cofactor">
    <cofactor evidence="1">
        <name>a divalent metal cation</name>
        <dbReference type="ChEBI" id="CHEBI:60240"/>
    </cofactor>
</comment>
<evidence type="ECO:0000256" key="5">
    <source>
        <dbReference type="ARBA" id="ARBA00022723"/>
    </source>
</evidence>
<dbReference type="PANTHER" id="PTHR22930">
    <property type="match status" value="1"/>
</dbReference>
<evidence type="ECO:0000259" key="8">
    <source>
        <dbReference type="Pfam" id="PF13359"/>
    </source>
</evidence>
<gene>
    <name evidence="9" type="ORF">ILUMI_14100</name>
</gene>
<evidence type="ECO:0000256" key="2">
    <source>
        <dbReference type="ARBA" id="ARBA00004123"/>
    </source>
</evidence>
<dbReference type="PANTHER" id="PTHR22930:SF292">
    <property type="entry name" value="DDE TNP4 DOMAIN-CONTAINING PROTEIN"/>
    <property type="match status" value="1"/>
</dbReference>
<comment type="caution">
    <text evidence="9">The sequence shown here is derived from an EMBL/GenBank/DDBJ whole genome shotgun (WGS) entry which is preliminary data.</text>
</comment>
<keyword evidence="7" id="KW-0539">Nucleus</keyword>
<dbReference type="GO" id="GO:0005634">
    <property type="term" value="C:nucleus"/>
    <property type="evidence" value="ECO:0007669"/>
    <property type="project" value="UniProtKB-SubCell"/>
</dbReference>
<keyword evidence="10" id="KW-1185">Reference proteome</keyword>
<dbReference type="Proteomes" id="UP000801492">
    <property type="component" value="Unassembled WGS sequence"/>
</dbReference>
<comment type="similarity">
    <text evidence="3">Belongs to the HARBI1 family.</text>
</comment>